<dbReference type="Proteomes" id="UP000027466">
    <property type="component" value="Unassembled WGS sequence"/>
</dbReference>
<proteinExistence type="predicted"/>
<feature type="transmembrane region" description="Helical" evidence="1">
    <location>
        <begin position="28"/>
        <end position="47"/>
    </location>
</feature>
<organism evidence="2 3">
    <name type="scientific">Caballeronia glathei</name>
    <dbReference type="NCBI Taxonomy" id="60547"/>
    <lineage>
        <taxon>Bacteria</taxon>
        <taxon>Pseudomonadati</taxon>
        <taxon>Pseudomonadota</taxon>
        <taxon>Betaproteobacteria</taxon>
        <taxon>Burkholderiales</taxon>
        <taxon>Burkholderiaceae</taxon>
        <taxon>Caballeronia</taxon>
    </lineage>
</organism>
<comment type="caution">
    <text evidence="2">The sequence shown here is derived from an EMBL/GenBank/DDBJ whole genome shotgun (WGS) entry which is preliminary data.</text>
</comment>
<reference evidence="2 3" key="1">
    <citation type="submission" date="2014-03" db="EMBL/GenBank/DDBJ databases">
        <title>Draft Genome Sequences of Four Burkholderia Strains.</title>
        <authorList>
            <person name="Liu X.Y."/>
            <person name="Li C.X."/>
            <person name="Xu J.H."/>
        </authorList>
    </citation>
    <scope>NUCLEOTIDE SEQUENCE [LARGE SCALE GENOMIC DNA]</scope>
    <source>
        <strain evidence="2 3">DSM 50014</strain>
    </source>
</reference>
<protein>
    <submittedName>
        <fullName evidence="2">Uncharacterized protein</fullName>
    </submittedName>
</protein>
<keyword evidence="1" id="KW-0472">Membrane</keyword>
<accession>A0A069PA30</accession>
<keyword evidence="1" id="KW-0812">Transmembrane</keyword>
<dbReference type="AlphaFoldDB" id="A0A069PA30"/>
<name>A0A069PA30_9BURK</name>
<keyword evidence="1" id="KW-1133">Transmembrane helix</keyword>
<evidence type="ECO:0000313" key="3">
    <source>
        <dbReference type="Proteomes" id="UP000027466"/>
    </source>
</evidence>
<evidence type="ECO:0000256" key="1">
    <source>
        <dbReference type="SAM" id="Phobius"/>
    </source>
</evidence>
<feature type="non-terminal residue" evidence="2">
    <location>
        <position position="1"/>
    </location>
</feature>
<feature type="transmembrane region" description="Helical" evidence="1">
    <location>
        <begin position="59"/>
        <end position="77"/>
    </location>
</feature>
<evidence type="ECO:0000313" key="2">
    <source>
        <dbReference type="EMBL" id="KDR37515.1"/>
    </source>
</evidence>
<sequence>ALGIFLLVVLGTFPVALPFLFVKDVTTALIASRVLTLVMLFIAGFALGRYTGAGAMKAGVAMIALGILLTVAIIKLGG</sequence>
<gene>
    <name evidence="2" type="ORF">BG61_17075</name>
</gene>
<keyword evidence="3" id="KW-1185">Reference proteome</keyword>
<dbReference type="EMBL" id="JFHC01000262">
    <property type="protein sequence ID" value="KDR37515.1"/>
    <property type="molecule type" value="Genomic_DNA"/>
</dbReference>